<evidence type="ECO:0000313" key="3">
    <source>
        <dbReference type="EMBL" id="EIJ32806.1"/>
    </source>
</evidence>
<proteinExistence type="predicted"/>
<dbReference type="Gene3D" id="1.10.101.10">
    <property type="entry name" value="PGBD-like superfamily/PGBD"/>
    <property type="match status" value="1"/>
</dbReference>
<dbReference type="InterPro" id="IPR036366">
    <property type="entry name" value="PGBDSf"/>
</dbReference>
<keyword evidence="1" id="KW-0732">Signal</keyword>
<keyword evidence="4" id="KW-1185">Reference proteome</keyword>
<organism evidence="3 4">
    <name type="scientific">Thiothrix nivea (strain ATCC 35100 / DSM 5205 / JP2)</name>
    <dbReference type="NCBI Taxonomy" id="870187"/>
    <lineage>
        <taxon>Bacteria</taxon>
        <taxon>Pseudomonadati</taxon>
        <taxon>Pseudomonadota</taxon>
        <taxon>Gammaproteobacteria</taxon>
        <taxon>Thiotrichales</taxon>
        <taxon>Thiotrichaceae</taxon>
        <taxon>Thiothrix</taxon>
    </lineage>
</organism>
<gene>
    <name evidence="3" type="ORF">Thini_0140</name>
</gene>
<dbReference type="OrthoDB" id="5622735at2"/>
<dbReference type="InterPro" id="IPR002477">
    <property type="entry name" value="Peptidoglycan-bd-like"/>
</dbReference>
<name>A0A656HBP3_THINJ</name>
<protein>
    <submittedName>
        <fullName evidence="3">Peptidoglycan-binding domain 1 protein</fullName>
    </submittedName>
</protein>
<feature type="signal peptide" evidence="1">
    <location>
        <begin position="1"/>
        <end position="32"/>
    </location>
</feature>
<dbReference type="EMBL" id="JH651384">
    <property type="protein sequence ID" value="EIJ32806.1"/>
    <property type="molecule type" value="Genomic_DNA"/>
</dbReference>
<dbReference type="InterPro" id="IPR036365">
    <property type="entry name" value="PGBD-like_sf"/>
</dbReference>
<dbReference type="Pfam" id="PF01471">
    <property type="entry name" value="PG_binding_1"/>
    <property type="match status" value="1"/>
</dbReference>
<dbReference type="Proteomes" id="UP000005317">
    <property type="component" value="Unassembled WGS sequence"/>
</dbReference>
<accession>A0A656HBP3</accession>
<feature type="domain" description="Peptidoglycan binding-like" evidence="2">
    <location>
        <begin position="256"/>
        <end position="310"/>
    </location>
</feature>
<reference evidence="4" key="1">
    <citation type="journal article" date="2011" name="Stand. Genomic Sci.">
        <title>Genome sequence of the filamentous, gliding Thiothrix nivea neotype strain (JP2(T)).</title>
        <authorList>
            <person name="Lapidus A."/>
            <person name="Nolan M."/>
            <person name="Lucas S."/>
            <person name="Glavina Del Rio T."/>
            <person name="Tice H."/>
            <person name="Cheng J.F."/>
            <person name="Tapia R."/>
            <person name="Han C."/>
            <person name="Goodwin L."/>
            <person name="Pitluck S."/>
            <person name="Liolios K."/>
            <person name="Pagani I."/>
            <person name="Ivanova N."/>
            <person name="Huntemann M."/>
            <person name="Mavromatis K."/>
            <person name="Mikhailova N."/>
            <person name="Pati A."/>
            <person name="Chen A."/>
            <person name="Palaniappan K."/>
            <person name="Land M."/>
            <person name="Brambilla E.M."/>
            <person name="Rohde M."/>
            <person name="Abt B."/>
            <person name="Verbarg S."/>
            <person name="Goker M."/>
            <person name="Bristow J."/>
            <person name="Eisen J.A."/>
            <person name="Markowitz V."/>
            <person name="Hugenholtz P."/>
            <person name="Kyrpides N.C."/>
            <person name="Klenk H.P."/>
            <person name="Woyke T."/>
        </authorList>
    </citation>
    <scope>NUCLEOTIDE SEQUENCE [LARGE SCALE GENOMIC DNA]</scope>
    <source>
        <strain evidence="4">ATCC 35100 / DSM 5205 / JP2</strain>
    </source>
</reference>
<evidence type="ECO:0000256" key="1">
    <source>
        <dbReference type="SAM" id="SignalP"/>
    </source>
</evidence>
<dbReference type="AlphaFoldDB" id="A0A656HBP3"/>
<evidence type="ECO:0000313" key="4">
    <source>
        <dbReference type="Proteomes" id="UP000005317"/>
    </source>
</evidence>
<evidence type="ECO:0000259" key="2">
    <source>
        <dbReference type="Pfam" id="PF01471"/>
    </source>
</evidence>
<sequence length="313" mass="34714" precursor="true">MKFLRPLPHTPIKPAILLVATLTTLPAASAKAQEDIICQAQVLAPASYQTSSENVTVFEAGAAYSTTPVQMGYGGRKVKIADAYVEYSIIPAVFKEVTETIEVERERVEIETLPPTYRTETKRIKVKEATQRWNPACPQVQSDTGQQVPPYCLLAVPAEYTEVTREVIDTPARTIKKIIPARTETVIRKVLVEPAKVVRKEMPAVYTTVKLARVEQPSKVVTTQLPAKTQAIPSHKQTRPERIVQMPALCETSVSHDTILQLQGHLQQQGYYQGTPDGVLGPKTRAALTRYQENNQLAAGAITLETLRKLHLR</sequence>
<dbReference type="SUPFAM" id="SSF47090">
    <property type="entry name" value="PGBD-like"/>
    <property type="match status" value="1"/>
</dbReference>
<dbReference type="RefSeq" id="WP_002706754.1">
    <property type="nucleotide sequence ID" value="NZ_JH651384.1"/>
</dbReference>
<feature type="chain" id="PRO_5025033344" evidence="1">
    <location>
        <begin position="33"/>
        <end position="313"/>
    </location>
</feature>